<proteinExistence type="predicted"/>
<evidence type="ECO:0000256" key="4">
    <source>
        <dbReference type="SAM" id="SignalP"/>
    </source>
</evidence>
<keyword evidence="1" id="KW-0880">Kelch repeat</keyword>
<feature type="region of interest" description="Disordered" evidence="3">
    <location>
        <begin position="1016"/>
        <end position="1041"/>
    </location>
</feature>
<feature type="compositionally biased region" description="Pro residues" evidence="3">
    <location>
        <begin position="985"/>
        <end position="994"/>
    </location>
</feature>
<feature type="region of interest" description="Disordered" evidence="3">
    <location>
        <begin position="938"/>
        <end position="997"/>
    </location>
</feature>
<dbReference type="EMBL" id="VDEP01000278">
    <property type="protein sequence ID" value="KAA1112416.1"/>
    <property type="molecule type" value="Genomic_DNA"/>
</dbReference>
<name>A0A5B0QGR7_PUCGR</name>
<evidence type="ECO:0000256" key="3">
    <source>
        <dbReference type="SAM" id="MobiDB-lite"/>
    </source>
</evidence>
<feature type="chain" id="PRO_5022686189" evidence="4">
    <location>
        <begin position="31"/>
        <end position="1102"/>
    </location>
</feature>
<dbReference type="PANTHER" id="PTHR46647:SF1">
    <property type="entry name" value="RAB9 EFFECTOR PROTEIN WITH KELCH MOTIFS"/>
    <property type="match status" value="1"/>
</dbReference>
<dbReference type="Proteomes" id="UP000325313">
    <property type="component" value="Unassembled WGS sequence"/>
</dbReference>
<dbReference type="InterPro" id="IPR052124">
    <property type="entry name" value="Rab9_kelch_effector"/>
</dbReference>
<feature type="region of interest" description="Disordered" evidence="3">
    <location>
        <begin position="711"/>
        <end position="766"/>
    </location>
</feature>
<dbReference type="InterPro" id="IPR015915">
    <property type="entry name" value="Kelch-typ_b-propeller"/>
</dbReference>
<accession>A0A5B0QGR7</accession>
<gene>
    <name evidence="5" type="ORF">PGTUg99_020979</name>
</gene>
<feature type="compositionally biased region" description="Low complexity" evidence="3">
    <location>
        <begin position="938"/>
        <end position="950"/>
    </location>
</feature>
<reference evidence="5 6" key="1">
    <citation type="submission" date="2019-05" db="EMBL/GenBank/DDBJ databases">
        <title>Emergence of the Ug99 lineage of the wheat stem rust pathogen through somatic hybridization.</title>
        <authorList>
            <person name="Li F."/>
            <person name="Upadhyaya N.M."/>
            <person name="Sperschneider J."/>
            <person name="Matny O."/>
            <person name="Nguyen-Phuc H."/>
            <person name="Mago R."/>
            <person name="Raley C."/>
            <person name="Miller M.E."/>
            <person name="Silverstein K.A.T."/>
            <person name="Henningsen E."/>
            <person name="Hirsch C.D."/>
            <person name="Visser B."/>
            <person name="Pretorius Z.A."/>
            <person name="Steffenson B.J."/>
            <person name="Schwessinger B."/>
            <person name="Dodds P.N."/>
            <person name="Figueroa M."/>
        </authorList>
    </citation>
    <scope>NUCLEOTIDE SEQUENCE [LARGE SCALE GENOMIC DNA]</scope>
    <source>
        <strain evidence="5 6">Ug99</strain>
    </source>
</reference>
<keyword evidence="4" id="KW-0732">Signal</keyword>
<comment type="caution">
    <text evidence="5">The sequence shown here is derived from an EMBL/GenBank/DDBJ whole genome shotgun (WGS) entry which is preliminary data.</text>
</comment>
<feature type="compositionally biased region" description="Pro residues" evidence="3">
    <location>
        <begin position="850"/>
        <end position="859"/>
    </location>
</feature>
<sequence length="1102" mass="117911">MANPLGGANRRRFSSILSSAFLLLASPTLSADPAPHPDSSQPRWGQASLLLSDNSLLVYGGKSPAGGGYTFSSSPNTDDLISLSLNSSFSTTSPPWQYLSGSRIAQGSSQLISYATLGLLVEPTATDPGIVLSFGGDVSSSPNLTGTDSSWIINLPPTGPSTTSTDLVKVTQQDATWAQQPMRRVRHTLISASSPTSLRLWALGGQKGDGSQTVLNELWQYAAPKSTPLQGSWSQCSGAPTPTFDHASVAMLDSSNQLRIYAMGGVGPNQQALEMSNLYRFTPDLSSDTCTGRWETLQLHTSSVPTARRGHSIVSLSPTQILLYGGASADGERVYSDLWLLDLSAMSWSNMNPGDSNSPGARWGHTMVRVGSNVVVAFGFGSLDASQAAPSNVGVYDLEHLKWTNSYSLSSKADGQSSAVLQVPGPADSAAQNPYSWQVPGPKDTVKPLPIPSTGGPAVSSSTTKVLGITLGIFGALIIGVGSVLAYRYQKKIKGERAVAANAYKQKAYGPDFGDGDMGHDDDKVRLVNQEESLHAPHSIPRAWAGMSHRLESNVPGPLKTLAGVGVGVRALWPHKRHDKHKERFDILADEESEVWVCTDSASLSGYDASSPSSSYNRDRPLKKYDECCHERVRLPPPPPVPMSEVKQHLPSLVTTRGGLRIWDGIDDPPESQYGFGTSTSFLGASLAPWSDDGRGPSSISEYGQYEYMRAPSPNTHSIGGRGSSCSHVQEASGESSSRYDPFADPYHREEEGGHHTREGTGYSTVDLVDSPQARNAAADPFNNEAETADHWGHSGAGLSKLSLVSPPGNPLLSPKHLERGGSWWDRLRYGSDKHGVVDHSPGAIHPIRDPTPAPPIPPINRSEDAHPAHTPESVDQPIDEHGRCRNRSSSKEDDEGQNNLTQTSQTSNKTASTATSSMIEAATAHMTVVQRLRTIDSSRMSDSSSVPTSFQSQPSLSSPTIPESQLATPTFLPSPDSLTERPLSPRPKGPRPNSPILVCTTPHSSSILTLVDPLSPSDHQPQTCAVKRPPAKRTQTAGSTGVRAMVKQFENPPVLHPPSSDLHHPKLATKSSRPAERVKVERSLVLSVVIDGQLNLTYVQI</sequence>
<feature type="signal peptide" evidence="4">
    <location>
        <begin position="1"/>
        <end position="30"/>
    </location>
</feature>
<dbReference type="Pfam" id="PF24681">
    <property type="entry name" value="Kelch_KLHDC2_KLHL20_DRC7"/>
    <property type="match status" value="1"/>
</dbReference>
<feature type="region of interest" description="Disordered" evidence="3">
    <location>
        <begin position="836"/>
        <end position="916"/>
    </location>
</feature>
<dbReference type="PANTHER" id="PTHR46647">
    <property type="entry name" value="RAB9 EFFECTOR PROTEIN WITH KELCH MOTIFS"/>
    <property type="match status" value="1"/>
</dbReference>
<keyword evidence="2" id="KW-0677">Repeat</keyword>
<feature type="compositionally biased region" description="Polar residues" evidence="3">
    <location>
        <begin position="951"/>
        <end position="969"/>
    </location>
</feature>
<feature type="region of interest" description="Disordered" evidence="3">
    <location>
        <begin position="1054"/>
        <end position="1075"/>
    </location>
</feature>
<dbReference type="Gene3D" id="2.120.10.80">
    <property type="entry name" value="Kelch-type beta propeller"/>
    <property type="match status" value="1"/>
</dbReference>
<evidence type="ECO:0000256" key="1">
    <source>
        <dbReference type="ARBA" id="ARBA00022441"/>
    </source>
</evidence>
<evidence type="ECO:0000313" key="5">
    <source>
        <dbReference type="EMBL" id="KAA1112416.1"/>
    </source>
</evidence>
<evidence type="ECO:0000256" key="2">
    <source>
        <dbReference type="ARBA" id="ARBA00022737"/>
    </source>
</evidence>
<protein>
    <submittedName>
        <fullName evidence="5">Uncharacterized protein</fullName>
    </submittedName>
</protein>
<dbReference type="AlphaFoldDB" id="A0A5B0QGR7"/>
<evidence type="ECO:0000313" key="6">
    <source>
        <dbReference type="Proteomes" id="UP000325313"/>
    </source>
</evidence>
<feature type="compositionally biased region" description="Low complexity" evidence="3">
    <location>
        <begin position="902"/>
        <end position="916"/>
    </location>
</feature>
<feature type="compositionally biased region" description="Polar residues" evidence="3">
    <location>
        <begin position="713"/>
        <end position="739"/>
    </location>
</feature>
<feature type="compositionally biased region" description="Basic and acidic residues" evidence="3">
    <location>
        <begin position="746"/>
        <end position="759"/>
    </location>
</feature>
<organism evidence="5 6">
    <name type="scientific">Puccinia graminis f. sp. tritici</name>
    <dbReference type="NCBI Taxonomy" id="56615"/>
    <lineage>
        <taxon>Eukaryota</taxon>
        <taxon>Fungi</taxon>
        <taxon>Dikarya</taxon>
        <taxon>Basidiomycota</taxon>
        <taxon>Pucciniomycotina</taxon>
        <taxon>Pucciniomycetes</taxon>
        <taxon>Pucciniales</taxon>
        <taxon>Pucciniaceae</taxon>
        <taxon>Puccinia</taxon>
    </lineage>
</organism>
<dbReference type="SUPFAM" id="SSF117281">
    <property type="entry name" value="Kelch motif"/>
    <property type="match status" value="1"/>
</dbReference>